<keyword evidence="2" id="KW-1185">Reference proteome</keyword>
<dbReference type="EMBL" id="ACCL02000022">
    <property type="protein sequence ID" value="EET59077.1"/>
    <property type="molecule type" value="Genomic_DNA"/>
</dbReference>
<protein>
    <submittedName>
        <fullName evidence="1">Uncharacterized protein</fullName>
    </submittedName>
</protein>
<dbReference type="AlphaFoldDB" id="C6LJZ9"/>
<gene>
    <name evidence="1" type="ORF">BRYFOR_08986</name>
</gene>
<proteinExistence type="predicted"/>
<name>C6LJZ9_9FIRM</name>
<evidence type="ECO:0000313" key="2">
    <source>
        <dbReference type="Proteomes" id="UP000005561"/>
    </source>
</evidence>
<comment type="caution">
    <text evidence="1">The sequence shown here is derived from an EMBL/GenBank/DDBJ whole genome shotgun (WGS) entry which is preliminary data.</text>
</comment>
<evidence type="ECO:0000313" key="1">
    <source>
        <dbReference type="EMBL" id="EET59077.1"/>
    </source>
</evidence>
<dbReference type="STRING" id="168384.SAMN05660368_03349"/>
<accession>C6LJZ9</accession>
<dbReference type="Proteomes" id="UP000005561">
    <property type="component" value="Unassembled WGS sequence"/>
</dbReference>
<dbReference type="eggNOG" id="ENOG5032V6H">
    <property type="taxonomic scope" value="Bacteria"/>
</dbReference>
<reference evidence="1" key="1">
    <citation type="submission" date="2009-07" db="EMBL/GenBank/DDBJ databases">
        <authorList>
            <person name="Weinstock G."/>
            <person name="Sodergren E."/>
            <person name="Clifton S."/>
            <person name="Fulton L."/>
            <person name="Fulton B."/>
            <person name="Courtney L."/>
            <person name="Fronick C."/>
            <person name="Harrison M."/>
            <person name="Strong C."/>
            <person name="Farmer C."/>
            <person name="Delahaunty K."/>
            <person name="Markovic C."/>
            <person name="Hall O."/>
            <person name="Minx P."/>
            <person name="Tomlinson C."/>
            <person name="Mitreva M."/>
            <person name="Nelson J."/>
            <person name="Hou S."/>
            <person name="Wollam A."/>
            <person name="Pepin K.H."/>
            <person name="Johnson M."/>
            <person name="Bhonagiri V."/>
            <person name="Nash W.E."/>
            <person name="Warren W."/>
            <person name="Chinwalla A."/>
            <person name="Mardis E.R."/>
            <person name="Wilson R.K."/>
        </authorList>
    </citation>
    <scope>NUCLEOTIDE SEQUENCE [LARGE SCALE GENOMIC DNA]</scope>
    <source>
        <strain evidence="1">DSM 14469</strain>
    </source>
</reference>
<sequence>MKIGGRTGQYREKGVSQISDCMDEKLSVPVESRIKNIEECYLCGNSNQSLMDVFRWYDDLGIICVNNWYVMDMGIRNHDERGNLVGEQGGFCIGWTNTEKGDCRFQTEGNPDRGISNVTVEYGENSVFDVKRIQDYLCQECLDKLLAAMERPDGGHESEKVRDVCLVDFQTLELYSLQEHRVSYYIRDYYVQMEHQEKKLEITAFYAPVLENGHKPGE</sequence>
<organism evidence="1 2">
    <name type="scientific">Marvinbryantia formatexigens DSM 14469</name>
    <dbReference type="NCBI Taxonomy" id="478749"/>
    <lineage>
        <taxon>Bacteria</taxon>
        <taxon>Bacillati</taxon>
        <taxon>Bacillota</taxon>
        <taxon>Clostridia</taxon>
        <taxon>Lachnospirales</taxon>
        <taxon>Lachnospiraceae</taxon>
        <taxon>Marvinbryantia</taxon>
    </lineage>
</organism>